<dbReference type="GO" id="GO:0004386">
    <property type="term" value="F:helicase activity"/>
    <property type="evidence" value="ECO:0007669"/>
    <property type="project" value="UniProtKB-KW"/>
</dbReference>
<accession>F8C6M0</accession>
<organism evidence="2 3">
    <name type="scientific">Myxococcus fulvus (strain ATCC BAA-855 / HW-1)</name>
    <dbReference type="NCBI Taxonomy" id="483219"/>
    <lineage>
        <taxon>Bacteria</taxon>
        <taxon>Pseudomonadati</taxon>
        <taxon>Myxococcota</taxon>
        <taxon>Myxococcia</taxon>
        <taxon>Myxococcales</taxon>
        <taxon>Cystobacterineae</taxon>
        <taxon>Myxococcaceae</taxon>
        <taxon>Myxococcus</taxon>
    </lineage>
</organism>
<dbReference type="KEGG" id="mfu:LILAB_18535"/>
<evidence type="ECO:0000313" key="3">
    <source>
        <dbReference type="Proteomes" id="UP000000488"/>
    </source>
</evidence>
<proteinExistence type="predicted"/>
<evidence type="ECO:0000259" key="1">
    <source>
        <dbReference type="Pfam" id="PF04851"/>
    </source>
</evidence>
<dbReference type="GO" id="GO:0003677">
    <property type="term" value="F:DNA binding"/>
    <property type="evidence" value="ECO:0007669"/>
    <property type="project" value="InterPro"/>
</dbReference>
<gene>
    <name evidence="2" type="ordered locus">LILAB_18535</name>
</gene>
<dbReference type="EMBL" id="CP002830">
    <property type="protein sequence ID" value="AEI65609.1"/>
    <property type="molecule type" value="Genomic_DNA"/>
</dbReference>
<evidence type="ECO:0000313" key="2">
    <source>
        <dbReference type="EMBL" id="AEI65609.1"/>
    </source>
</evidence>
<dbReference type="GO" id="GO:0005524">
    <property type="term" value="F:ATP binding"/>
    <property type="evidence" value="ECO:0007669"/>
    <property type="project" value="InterPro"/>
</dbReference>
<feature type="domain" description="Helicase/UvrB N-terminal" evidence="1">
    <location>
        <begin position="4"/>
        <end position="77"/>
    </location>
</feature>
<keyword evidence="2" id="KW-0067">ATP-binding</keyword>
<protein>
    <submittedName>
        <fullName evidence="2">Helicase domain-containing protein</fullName>
    </submittedName>
</protein>
<dbReference type="AlphaFoldDB" id="F8C6M0"/>
<dbReference type="STRING" id="483219.LILAB_18535"/>
<keyword evidence="2" id="KW-0378">Hydrolase</keyword>
<name>F8C6M0_MYXFH</name>
<dbReference type="InterPro" id="IPR006935">
    <property type="entry name" value="Helicase/UvrB_N"/>
</dbReference>
<dbReference type="Proteomes" id="UP000000488">
    <property type="component" value="Chromosome"/>
</dbReference>
<dbReference type="SUPFAM" id="SSF52540">
    <property type="entry name" value="P-loop containing nucleoside triphosphate hydrolases"/>
    <property type="match status" value="2"/>
</dbReference>
<dbReference type="eggNOG" id="COG0553">
    <property type="taxonomic scope" value="Bacteria"/>
</dbReference>
<keyword evidence="2" id="KW-0547">Nucleotide-binding</keyword>
<dbReference type="GO" id="GO:0016787">
    <property type="term" value="F:hydrolase activity"/>
    <property type="evidence" value="ECO:0007669"/>
    <property type="project" value="InterPro"/>
</dbReference>
<dbReference type="Gene3D" id="3.40.50.300">
    <property type="entry name" value="P-loop containing nucleotide triphosphate hydrolases"/>
    <property type="match status" value="2"/>
</dbReference>
<dbReference type="InterPro" id="IPR027417">
    <property type="entry name" value="P-loop_NTPase"/>
</dbReference>
<dbReference type="HOGENOM" id="CLU_287543_0_0_7"/>
<sequence length="1145" mass="129944">MRKLVHFQEAAVERVFERLTARGGSQRFLLADEVGLGKTIIARGVIERFLERKPDLTVVYLCSNAEIGEQNREKLAPGAARTVRRVTELARTRPEAHNGLRLFTFTPGTSLGEGTGMKWERQLLLYLLHRTLRAPVHHARWREYFRCGAIGEDWMEETRWRALAGQHRRQVSAALQDVLKQRWRTERFELEDLPDLGCFTLADVLASEVERYERSGSRTLEGRRRRNVLVARLRGGLQREALAHLKPDLLILDEVQRFREVLQLEHDPSSVAYPLFSRRDCPTLVLSATPYRLLTLAHEEEEGGGHYEDFLDTIGFLQRLKRGEHPVALQEKLRHFEARLASAEFLKGPDDELRRRKDAVQDELRQVISRTERNWYIEGIAKGVQEVFPEAEAIGPEDISDYLRLRRFLLDKAQTSFHITDYWKSAPAVLTFLDARYAVQKHVLDAGGLTPGLVVPAHKLHALTERSARMRTLSRRVFDPALGTPQDYLWTAPAFRYWRGGLFEKHEGPRKFLIFSHWRFAPKALSILLSAQFERGLSLPRDSRPPLRFAEGARSVFTVCLPSPALAQLVDPAALAAQGALEGPEAVLQYARETLRGELGRHRVEVAESGPHRFWHVVARLEASGPQGEAFRAALRGLKSLDEEDGDAQESLASTRDEFLSWMDESGSLRISERTFEQLVRVACFSPAVSLVRALSSVGPLEQALEAGLFRLCFGPLRRYFNRPLVQAVIDRFTKERFYPDRVLAYAAQGHLQAVLDEYIFLLGEQAGDARELLELLERVFSLARGSPSINTTRRGRDGLERISDAPQVVHTQFAVAFGDDRGEGNDEGITGASRKTSLRVAFNSPFWPFVLATTSVGQEGLDFHLYCQDIVHWNLPSNPVDLEQREGRINRRSSLAVRRGIARDWPLERVGAHAVHVAGTNVWRRVLSVVDQAGAAEHNRHGLFPHWVYATNQQAHHPLRRHLVFSPISDDAERYARLKEQLSLYRLVFGQPRQADLLERLSRQLSELGEEGRESFLQHLPRYMINLSPVRQEQAERLAEREAEKLLHQGPEALAAFAASVQRIAQEHARALAPVRAELVDMMRIVTEGGASAAIVEPSALLTHALVALAYLRNPYDADFDFHGDVGFQDDIDIIRRRYAQMRG</sequence>
<keyword evidence="2" id="KW-0347">Helicase</keyword>
<dbReference type="Pfam" id="PF04851">
    <property type="entry name" value="ResIII"/>
    <property type="match status" value="1"/>
</dbReference>
<reference evidence="2 3" key="1">
    <citation type="journal article" date="2011" name="J. Bacteriol.">
        <title>Genome sequence of the halotolerant marine bacterium Myxococcus fulvus HW-1.</title>
        <authorList>
            <person name="Li Z.F."/>
            <person name="Li X."/>
            <person name="Liu H."/>
            <person name="Liu X."/>
            <person name="Han K."/>
            <person name="Wu Z.H."/>
            <person name="Hu W."/>
            <person name="Li F.F."/>
            <person name="Li Y.Z."/>
        </authorList>
    </citation>
    <scope>NUCLEOTIDE SEQUENCE [LARGE SCALE GENOMIC DNA]</scope>
    <source>
        <strain evidence="3">ATCC BAA-855 / HW-1</strain>
    </source>
</reference>